<dbReference type="NCBIfam" id="NF009154">
    <property type="entry name" value="PRK12497.3-3"/>
    <property type="match status" value="1"/>
</dbReference>
<dbReference type="PANTHER" id="PTHR34039:SF1">
    <property type="entry name" value="UPF0102 PROTEIN YRAN"/>
    <property type="match status" value="1"/>
</dbReference>
<gene>
    <name evidence="3" type="ORF">WMO29_05955</name>
</gene>
<organism evidence="3 4">
    <name type="scientific">Laedolimicola intestinihominis</name>
    <dbReference type="NCBI Taxonomy" id="3133166"/>
    <lineage>
        <taxon>Bacteria</taxon>
        <taxon>Bacillati</taxon>
        <taxon>Bacillota</taxon>
        <taxon>Clostridia</taxon>
        <taxon>Lachnospirales</taxon>
        <taxon>Lachnospiraceae</taxon>
        <taxon>Laedolimicola</taxon>
    </lineage>
</organism>
<evidence type="ECO:0000256" key="2">
    <source>
        <dbReference type="HAMAP-Rule" id="MF_00048"/>
    </source>
</evidence>
<proteinExistence type="inferred from homology"/>
<comment type="caution">
    <text evidence="3">The sequence shown here is derived from an EMBL/GenBank/DDBJ whole genome shotgun (WGS) entry which is preliminary data.</text>
</comment>
<dbReference type="PANTHER" id="PTHR34039">
    <property type="entry name" value="UPF0102 PROTEIN YRAN"/>
    <property type="match status" value="1"/>
</dbReference>
<dbReference type="CDD" id="cd20736">
    <property type="entry name" value="PoNe_Nuclease"/>
    <property type="match status" value="1"/>
</dbReference>
<dbReference type="InterPro" id="IPR011856">
    <property type="entry name" value="tRNA_endonuc-like_dom_sf"/>
</dbReference>
<dbReference type="RefSeq" id="WP_349164174.1">
    <property type="nucleotide sequence ID" value="NZ_JBBMFE010000004.1"/>
</dbReference>
<dbReference type="Gene3D" id="3.40.1350.10">
    <property type="match status" value="1"/>
</dbReference>
<dbReference type="InterPro" id="IPR011335">
    <property type="entry name" value="Restrct_endonuc-II-like"/>
</dbReference>
<dbReference type="EMBL" id="JBBMFE010000004">
    <property type="protein sequence ID" value="MEQ2472034.1"/>
    <property type="molecule type" value="Genomic_DNA"/>
</dbReference>
<dbReference type="SUPFAM" id="SSF52980">
    <property type="entry name" value="Restriction endonuclease-like"/>
    <property type="match status" value="1"/>
</dbReference>
<dbReference type="Proteomes" id="UP001438008">
    <property type="component" value="Unassembled WGS sequence"/>
</dbReference>
<name>A0ABV1FF59_9FIRM</name>
<keyword evidence="4" id="KW-1185">Reference proteome</keyword>
<reference evidence="3 4" key="1">
    <citation type="submission" date="2024-03" db="EMBL/GenBank/DDBJ databases">
        <title>Human intestinal bacterial collection.</title>
        <authorList>
            <person name="Pauvert C."/>
            <person name="Hitch T.C.A."/>
            <person name="Clavel T."/>
        </authorList>
    </citation>
    <scope>NUCLEOTIDE SEQUENCE [LARGE SCALE GENOMIC DNA]</scope>
    <source>
        <strain evidence="3 4">CLA-AA-H132</strain>
    </source>
</reference>
<dbReference type="InterPro" id="IPR003509">
    <property type="entry name" value="UPF0102_YraN-like"/>
</dbReference>
<protein>
    <recommendedName>
        <fullName evidence="2">UPF0102 protein WMO29_05955</fullName>
    </recommendedName>
</protein>
<evidence type="ECO:0000313" key="3">
    <source>
        <dbReference type="EMBL" id="MEQ2472034.1"/>
    </source>
</evidence>
<dbReference type="Pfam" id="PF02021">
    <property type="entry name" value="UPF0102"/>
    <property type="match status" value="1"/>
</dbReference>
<comment type="similarity">
    <text evidence="1 2">Belongs to the UPF0102 family.</text>
</comment>
<dbReference type="HAMAP" id="MF_00048">
    <property type="entry name" value="UPF0102"/>
    <property type="match status" value="1"/>
</dbReference>
<evidence type="ECO:0000313" key="4">
    <source>
        <dbReference type="Proteomes" id="UP001438008"/>
    </source>
</evidence>
<evidence type="ECO:0000256" key="1">
    <source>
        <dbReference type="ARBA" id="ARBA00006738"/>
    </source>
</evidence>
<sequence length="119" mass="13842">MQNRRQIGTEEEALAAVFLKAQGYEILEQNFRCRLGEIDIIARDGSALVFIEVKYRRNAAYGTPTEAVNLRKQQKICKVADYYRMKHRVSDGQACRFDVVAIQGRNIRLIRDAFPYCFY</sequence>
<dbReference type="NCBIfam" id="TIGR00252">
    <property type="entry name" value="YraN family protein"/>
    <property type="match status" value="1"/>
</dbReference>
<accession>A0ABV1FF59</accession>
<dbReference type="NCBIfam" id="NF009150">
    <property type="entry name" value="PRK12497.1-3"/>
    <property type="match status" value="1"/>
</dbReference>